<gene>
    <name evidence="7" type="ORF">PIIN_04597</name>
</gene>
<feature type="transmembrane region" description="Helical" evidence="6">
    <location>
        <begin position="99"/>
        <end position="117"/>
    </location>
</feature>
<dbReference type="InParanoid" id="G4TH68"/>
<dbReference type="EMBL" id="CAFZ01000090">
    <property type="protein sequence ID" value="CCA70661.1"/>
    <property type="molecule type" value="Genomic_DNA"/>
</dbReference>
<evidence type="ECO:0000313" key="7">
    <source>
        <dbReference type="EMBL" id="CCA70661.1"/>
    </source>
</evidence>
<dbReference type="InterPro" id="IPR038330">
    <property type="entry name" value="TspO/MBR-related_sf"/>
</dbReference>
<keyword evidence="7" id="KW-0675">Receptor</keyword>
<comment type="similarity">
    <text evidence="2">Belongs to the TspO/BZRP family.</text>
</comment>
<dbReference type="Proteomes" id="UP000007148">
    <property type="component" value="Unassembled WGS sequence"/>
</dbReference>
<dbReference type="GO" id="GO:0033013">
    <property type="term" value="P:tetrapyrrole metabolic process"/>
    <property type="evidence" value="ECO:0007669"/>
    <property type="project" value="UniProtKB-ARBA"/>
</dbReference>
<dbReference type="STRING" id="1109443.G4TH68"/>
<dbReference type="Gene3D" id="1.20.1260.100">
    <property type="entry name" value="TspO/MBR protein"/>
    <property type="match status" value="1"/>
</dbReference>
<dbReference type="Pfam" id="PF03073">
    <property type="entry name" value="TspO_MBR"/>
    <property type="match status" value="1"/>
</dbReference>
<comment type="caution">
    <text evidence="7">The sequence shown here is derived from an EMBL/GenBank/DDBJ whole genome shotgun (WGS) entry which is preliminary data.</text>
</comment>
<evidence type="ECO:0000256" key="2">
    <source>
        <dbReference type="ARBA" id="ARBA00007524"/>
    </source>
</evidence>
<dbReference type="PANTHER" id="PTHR10057">
    <property type="entry name" value="PERIPHERAL-TYPE BENZODIAZEPINE RECEPTOR"/>
    <property type="match status" value="1"/>
</dbReference>
<keyword evidence="4 6" id="KW-1133">Transmembrane helix</keyword>
<evidence type="ECO:0000256" key="6">
    <source>
        <dbReference type="SAM" id="Phobius"/>
    </source>
</evidence>
<dbReference type="PANTHER" id="PTHR10057:SF0">
    <property type="entry name" value="TRANSLOCATOR PROTEIN"/>
    <property type="match status" value="1"/>
</dbReference>
<protein>
    <submittedName>
        <fullName evidence="7">Related to Peripheral-type benzodiazepine receptor</fullName>
    </submittedName>
</protein>
<evidence type="ECO:0000313" key="8">
    <source>
        <dbReference type="Proteomes" id="UP000007148"/>
    </source>
</evidence>
<evidence type="ECO:0000256" key="1">
    <source>
        <dbReference type="ARBA" id="ARBA00004141"/>
    </source>
</evidence>
<dbReference type="GO" id="GO:0005741">
    <property type="term" value="C:mitochondrial outer membrane"/>
    <property type="evidence" value="ECO:0007669"/>
    <property type="project" value="TreeGrafter"/>
</dbReference>
<evidence type="ECO:0000256" key="3">
    <source>
        <dbReference type="ARBA" id="ARBA00022692"/>
    </source>
</evidence>
<dbReference type="CDD" id="cd15904">
    <property type="entry name" value="TSPO_MBR"/>
    <property type="match status" value="1"/>
</dbReference>
<accession>G4TH68</accession>
<proteinExistence type="inferred from homology"/>
<keyword evidence="3 6" id="KW-0812">Transmembrane</keyword>
<dbReference type="PIRSF" id="PIRSF005859">
    <property type="entry name" value="PBR"/>
    <property type="match status" value="1"/>
</dbReference>
<keyword evidence="5 6" id="KW-0472">Membrane</keyword>
<dbReference type="OMA" id="SWYPINK"/>
<feature type="transmembrane region" description="Helical" evidence="6">
    <location>
        <begin position="153"/>
        <end position="173"/>
    </location>
</feature>
<dbReference type="OrthoDB" id="8841220at2759"/>
<evidence type="ECO:0000256" key="4">
    <source>
        <dbReference type="ARBA" id="ARBA00022989"/>
    </source>
</evidence>
<comment type="subcellular location">
    <subcellularLocation>
        <location evidence="1">Membrane</location>
        <topology evidence="1">Multi-pass membrane protein</topology>
    </subcellularLocation>
</comment>
<sequence length="183" mass="20376">MSSISLPPILLELPRNAVVAILLPLVLGSLSAYPTNKIVDGPWYRGLKHPSFEPPDATFGIVWPILYASMGWASHLAIKAYEQDLSDSSRMDAYTGLKLYWIQLGLNLVWTPIFFFAKQIGLAMVDLVALTGTVYGMTFVLHNATNGKTTLFLAPYCAWLTFASCVNFGFWYLNRGRSGFKDE</sequence>
<dbReference type="FunCoup" id="G4TH68">
    <property type="interactions" value="13"/>
</dbReference>
<feature type="transmembrane region" description="Helical" evidence="6">
    <location>
        <begin position="123"/>
        <end position="141"/>
    </location>
</feature>
<dbReference type="eggNOG" id="KOG3797">
    <property type="taxonomic scope" value="Eukaryota"/>
</dbReference>
<organism evidence="7 8">
    <name type="scientific">Serendipita indica (strain DSM 11827)</name>
    <name type="common">Root endophyte fungus</name>
    <name type="synonym">Piriformospora indica</name>
    <dbReference type="NCBI Taxonomy" id="1109443"/>
    <lineage>
        <taxon>Eukaryota</taxon>
        <taxon>Fungi</taxon>
        <taxon>Dikarya</taxon>
        <taxon>Basidiomycota</taxon>
        <taxon>Agaricomycotina</taxon>
        <taxon>Agaricomycetes</taxon>
        <taxon>Sebacinales</taxon>
        <taxon>Serendipitaceae</taxon>
        <taxon>Serendipita</taxon>
    </lineage>
</organism>
<name>G4TH68_SERID</name>
<dbReference type="AlphaFoldDB" id="G4TH68"/>
<evidence type="ECO:0000256" key="5">
    <source>
        <dbReference type="ARBA" id="ARBA00023136"/>
    </source>
</evidence>
<dbReference type="InterPro" id="IPR004307">
    <property type="entry name" value="TspO_MBR"/>
</dbReference>
<dbReference type="HOGENOM" id="CLU_091805_0_1_1"/>
<dbReference type="FunFam" id="1.20.1260.100:FF:000001">
    <property type="entry name" value="translocator protein 2"/>
    <property type="match status" value="1"/>
</dbReference>
<feature type="transmembrane region" description="Helical" evidence="6">
    <location>
        <begin position="56"/>
        <end position="78"/>
    </location>
</feature>
<reference evidence="7 8" key="1">
    <citation type="journal article" date="2011" name="PLoS Pathog.">
        <title>Endophytic Life Strategies Decoded by Genome and Transcriptome Analyses of the Mutualistic Root Symbiont Piriformospora indica.</title>
        <authorList>
            <person name="Zuccaro A."/>
            <person name="Lahrmann U."/>
            <person name="Guldener U."/>
            <person name="Langen G."/>
            <person name="Pfiffi S."/>
            <person name="Biedenkopf D."/>
            <person name="Wong P."/>
            <person name="Samans B."/>
            <person name="Grimm C."/>
            <person name="Basiewicz M."/>
            <person name="Murat C."/>
            <person name="Martin F."/>
            <person name="Kogel K.H."/>
        </authorList>
    </citation>
    <scope>NUCLEOTIDE SEQUENCE [LARGE SCALE GENOMIC DNA]</scope>
    <source>
        <strain evidence="7 8">DSM 11827</strain>
    </source>
</reference>
<keyword evidence="8" id="KW-1185">Reference proteome</keyword>